<dbReference type="InterPro" id="IPR058563">
    <property type="entry name" value="Trs120_TRAPPC9_N"/>
</dbReference>
<accession>A0A9P3G7M6</accession>
<feature type="domain" description="Trs120/TRAPPC9 first Ig-like" evidence="6">
    <location>
        <begin position="691"/>
        <end position="891"/>
    </location>
</feature>
<feature type="domain" description="Trs120/TRAPPC9 N-terminal" evidence="4">
    <location>
        <begin position="9"/>
        <end position="348"/>
    </location>
</feature>
<keyword evidence="9" id="KW-1185">Reference proteome</keyword>
<dbReference type="InterPro" id="IPR013935">
    <property type="entry name" value="Trs120_TRAPPC9"/>
</dbReference>
<comment type="caution">
    <text evidence="8">The sequence shown here is derived from an EMBL/GenBank/DDBJ whole genome shotgun (WGS) entry which is preliminary data.</text>
</comment>
<dbReference type="PANTHER" id="PTHR21512:SF5">
    <property type="entry name" value="TRAFFICKING PROTEIN PARTICLE COMPLEX SUBUNIT 9"/>
    <property type="match status" value="1"/>
</dbReference>
<evidence type="ECO:0000313" key="8">
    <source>
        <dbReference type="EMBL" id="GJE90813.1"/>
    </source>
</evidence>
<gene>
    <name evidence="8" type="ORF">PsYK624_069570</name>
</gene>
<dbReference type="OrthoDB" id="27962at2759"/>
<dbReference type="EMBL" id="BPQB01000018">
    <property type="protein sequence ID" value="GJE90813.1"/>
    <property type="molecule type" value="Genomic_DNA"/>
</dbReference>
<sequence>MDPLEFGSLARIRILLLPVGNIKRSFFEQWAAEVRTFESIRLGDIPADTRDDRARFMPSPLASGHIHLSYPSHPLPSSHQTLSLFRPSDFPLGVIGIASSSSSQNESMSSILAQFNAMLSDLFPPGALFPLANNCLVFEESDGSTNLNLGNYPGLVVIPGMMGNKRLYVGTLIADLCSNILAEFATVVQSLESPLGNEYLNATLFPTLPPVSEMPKPIENEPPVRSSLPPLPSQHSQPELLRVRTPTTLSVKRNSSIGPGPPSSPFRQSSLPAPTKKKPLTIGAVSSHGRLFKVLADFFLLAGRTMDASVWYSEAIILLKSSQDSVWHASALEGLATMQVVDAWSSNQMNGTPEGTEPWTEVIEKVVQAAVLYCRSAPPAEPEANFSFVSWFYTRSILRHASLLLAVWASKGWGPMTFAMLLHGSTATLPPTLSQESESTSNGSKRVSYNSAERLSSITGITRSAISSVVAQAHGPWLLHLGSRERIFILENVAAIYSILGYLRKEAYILREVLGCIMDLVVCGREESGGPMVAGAGLGIQGVDLGDSANRGSVGIRTVENVKGNESILRVVKHICRVHGIDLEAVRLVASETAESGEAVNDGSEEPETVEEAHGWPELQIGIVREAIAVAEALPDYPAVAQFCLSSLKTLHVVMSHGDQHHFYSTAARALSTARRRGDSRRVDYWSGKPIVSIEILPLPLVRLPIEKPISLLSQKQEGINPILVGKTDPFLYNPRRSLAGQSSTLLVQNEPFDVVITLRNPYIFDLELSKLSLSTAGVAIESKPMALVVPANSFHPVTIAAQALEAGTLTIRGCCVQAPGGATREFLLPLSTDDEESRQARRRSAIDCETGRSKHAGLDSRPFSKKRKRSSATATSTAQHTPKFLQCQVVLEQPLLRIRRTSLTHGAVMLYNGEKSTIRITLENVSSLPVDFVRLTFDDSTIAPAQQALAEGDLSVYDTYETEFDLIHKPVFTWESSSGKHAAEPGEKLVVTVDCFGKVGCTHGIIHVSYSYCHRPRPTLDKPPDTFHTRQLSYPVLVTVYQMLECFNLDILPYSPDTAFLSPEEHRAPLLIGDVDDWCIFSVEVRNTYGIPFEVTFERDQPDASAGQTTTLVPPGSTSRILLPIKKFALPDDEIRQPIPTLSDRQFVVSKSGLSAEQEQLQRELFWYREALLGYVRGKWKETGGTRTGELSLRQLRITQPMLNSTRVEQARLHLALWCHEESTDELKPIPTRAGVYQPPLNELVYLRTKVTNLSKTPRTFTVNFVLDPPQHILFEGVLSDIPVGRLASDEAYEFDTPVTFVACGRFELTAFITDPSSVADRDRLGRSLVKAAVQP</sequence>
<dbReference type="Pfam" id="PF26282">
    <property type="entry name" value="Ig_TRAPPC9-Trs120_3rd"/>
    <property type="match status" value="1"/>
</dbReference>
<evidence type="ECO:0000259" key="7">
    <source>
        <dbReference type="Pfam" id="PF26282"/>
    </source>
</evidence>
<feature type="domain" description="Trs120/TRAPPC9 third Ig-like" evidence="7">
    <location>
        <begin position="1048"/>
        <end position="1206"/>
    </location>
</feature>
<dbReference type="InterPro" id="IPR058564">
    <property type="entry name" value="TPR_TRAPPC9_Trs120"/>
</dbReference>
<dbReference type="InterPro" id="IPR058565">
    <property type="entry name" value="Ig_TRAPPC9_Trs120_1st"/>
</dbReference>
<dbReference type="GO" id="GO:0005802">
    <property type="term" value="C:trans-Golgi network"/>
    <property type="evidence" value="ECO:0007669"/>
    <property type="project" value="TreeGrafter"/>
</dbReference>
<evidence type="ECO:0000256" key="1">
    <source>
        <dbReference type="ARBA" id="ARBA00004555"/>
    </source>
</evidence>
<reference evidence="8 9" key="1">
    <citation type="submission" date="2021-08" db="EMBL/GenBank/DDBJ databases">
        <title>Draft Genome Sequence of Phanerochaete sordida strain YK-624.</title>
        <authorList>
            <person name="Mori T."/>
            <person name="Dohra H."/>
            <person name="Suzuki T."/>
            <person name="Kawagishi H."/>
            <person name="Hirai H."/>
        </authorList>
    </citation>
    <scope>NUCLEOTIDE SEQUENCE [LARGE SCALE GENOMIC DNA]</scope>
    <source>
        <strain evidence="8 9">YK-624</strain>
    </source>
</reference>
<evidence type="ECO:0000313" key="9">
    <source>
        <dbReference type="Proteomes" id="UP000703269"/>
    </source>
</evidence>
<dbReference type="Pfam" id="PF08626">
    <property type="entry name" value="TRAPPC9-Trs120"/>
    <property type="match status" value="1"/>
</dbReference>
<comment type="subcellular location">
    <subcellularLocation>
        <location evidence="1">Golgi apparatus</location>
    </subcellularLocation>
</comment>
<dbReference type="Proteomes" id="UP000703269">
    <property type="component" value="Unassembled WGS sequence"/>
</dbReference>
<feature type="region of interest" description="Disordered" evidence="3">
    <location>
        <begin position="829"/>
        <end position="880"/>
    </location>
</feature>
<evidence type="ECO:0000259" key="4">
    <source>
        <dbReference type="Pfam" id="PF08626"/>
    </source>
</evidence>
<organism evidence="8 9">
    <name type="scientific">Phanerochaete sordida</name>
    <dbReference type="NCBI Taxonomy" id="48140"/>
    <lineage>
        <taxon>Eukaryota</taxon>
        <taxon>Fungi</taxon>
        <taxon>Dikarya</taxon>
        <taxon>Basidiomycota</taxon>
        <taxon>Agaricomycotina</taxon>
        <taxon>Agaricomycetes</taxon>
        <taxon>Polyporales</taxon>
        <taxon>Phanerochaetaceae</taxon>
        <taxon>Phanerochaete</taxon>
    </lineage>
</organism>
<proteinExistence type="predicted"/>
<dbReference type="Pfam" id="PF26254">
    <property type="entry name" value="Ig_TRAPPC9-Trs120_1st"/>
    <property type="match status" value="1"/>
</dbReference>
<feature type="region of interest" description="Disordered" evidence="3">
    <location>
        <begin position="213"/>
        <end position="277"/>
    </location>
</feature>
<dbReference type="Pfam" id="PF26280">
    <property type="entry name" value="Ig_TRAPPC9-Trs120_2nd"/>
    <property type="match status" value="1"/>
</dbReference>
<dbReference type="InterPro" id="IPR058567">
    <property type="entry name" value="Ig_TRAPPC9_Trs120_3rd"/>
</dbReference>
<evidence type="ECO:0000256" key="2">
    <source>
        <dbReference type="ARBA" id="ARBA00023034"/>
    </source>
</evidence>
<evidence type="ECO:0000259" key="6">
    <source>
        <dbReference type="Pfam" id="PF26254"/>
    </source>
</evidence>
<feature type="compositionally biased region" description="Basic and acidic residues" evidence="3">
    <location>
        <begin position="845"/>
        <end position="859"/>
    </location>
</feature>
<dbReference type="PANTHER" id="PTHR21512">
    <property type="entry name" value="TRAFFICKING PROTEIN PARTICLE COMPLEX SUBUNIT 9"/>
    <property type="match status" value="1"/>
</dbReference>
<evidence type="ECO:0000259" key="5">
    <source>
        <dbReference type="Pfam" id="PF26251"/>
    </source>
</evidence>
<protein>
    <submittedName>
        <fullName evidence="8">TRAPP II complex</fullName>
    </submittedName>
</protein>
<evidence type="ECO:0000256" key="3">
    <source>
        <dbReference type="SAM" id="MobiDB-lite"/>
    </source>
</evidence>
<dbReference type="Pfam" id="PF26251">
    <property type="entry name" value="TPR_TRAPPC9-Trs120"/>
    <property type="match status" value="1"/>
</dbReference>
<feature type="compositionally biased region" description="Polar residues" evidence="3">
    <location>
        <begin position="245"/>
        <end position="254"/>
    </location>
</feature>
<feature type="domain" description="Trs120/TRAPPC9 TPR region" evidence="5">
    <location>
        <begin position="393"/>
        <end position="677"/>
    </location>
</feature>
<keyword evidence="2" id="KW-0333">Golgi apparatus</keyword>
<name>A0A9P3G7M6_9APHY</name>